<keyword evidence="2" id="KW-1185">Reference proteome</keyword>
<proteinExistence type="predicted"/>
<dbReference type="AlphaFoldDB" id="A0A0S3T4A6"/>
<evidence type="ECO:0000313" key="1">
    <source>
        <dbReference type="EMBL" id="BAU00087.1"/>
    </source>
</evidence>
<protein>
    <submittedName>
        <fullName evidence="1">Uncharacterized protein</fullName>
    </submittedName>
</protein>
<sequence length="143" mass="16188">NITRHQILTVNPTNLNRSIPKSHYKTELRFSTFFHSAPLLLSLIFNILSNLLSANSDLLSLVPLRLLSSPDRDGSDQDLHVHGGFGLVRSTFRRGFTPVREIIHGKKADPTIERWVHLLTLFGSLWMDACMDDLDYSRSSVTS</sequence>
<dbReference type="EMBL" id="AP015043">
    <property type="protein sequence ID" value="BAU00087.1"/>
    <property type="molecule type" value="Genomic_DNA"/>
</dbReference>
<reference evidence="1 2" key="1">
    <citation type="journal article" date="2015" name="Sci. Rep.">
        <title>The power of single molecule real-time sequencing technology in the de novo assembly of a eukaryotic genome.</title>
        <authorList>
            <person name="Sakai H."/>
            <person name="Naito K."/>
            <person name="Ogiso-Tanaka E."/>
            <person name="Takahashi Y."/>
            <person name="Iseki K."/>
            <person name="Muto C."/>
            <person name="Satou K."/>
            <person name="Teruya K."/>
            <person name="Shiroma A."/>
            <person name="Shimoji M."/>
            <person name="Hirano T."/>
            <person name="Itoh T."/>
            <person name="Kaga A."/>
            <person name="Tomooka N."/>
        </authorList>
    </citation>
    <scope>NUCLEOTIDE SEQUENCE [LARGE SCALE GENOMIC DNA]</scope>
    <source>
        <strain evidence="2">cv. Shumari</strain>
    </source>
</reference>
<dbReference type="Proteomes" id="UP000291084">
    <property type="component" value="Chromosome 10"/>
</dbReference>
<organism evidence="1 2">
    <name type="scientific">Vigna angularis var. angularis</name>
    <dbReference type="NCBI Taxonomy" id="157739"/>
    <lineage>
        <taxon>Eukaryota</taxon>
        <taxon>Viridiplantae</taxon>
        <taxon>Streptophyta</taxon>
        <taxon>Embryophyta</taxon>
        <taxon>Tracheophyta</taxon>
        <taxon>Spermatophyta</taxon>
        <taxon>Magnoliopsida</taxon>
        <taxon>eudicotyledons</taxon>
        <taxon>Gunneridae</taxon>
        <taxon>Pentapetalae</taxon>
        <taxon>rosids</taxon>
        <taxon>fabids</taxon>
        <taxon>Fabales</taxon>
        <taxon>Fabaceae</taxon>
        <taxon>Papilionoideae</taxon>
        <taxon>50 kb inversion clade</taxon>
        <taxon>NPAAA clade</taxon>
        <taxon>indigoferoid/millettioid clade</taxon>
        <taxon>Phaseoleae</taxon>
        <taxon>Vigna</taxon>
    </lineage>
</organism>
<accession>A0A0S3T4A6</accession>
<evidence type="ECO:0000313" key="2">
    <source>
        <dbReference type="Proteomes" id="UP000291084"/>
    </source>
</evidence>
<feature type="non-terminal residue" evidence="1">
    <location>
        <position position="1"/>
    </location>
</feature>
<name>A0A0S3T4A6_PHAAN</name>
<gene>
    <name evidence="1" type="primary">Vigan.10G165000</name>
    <name evidence="1" type="ORF">VIGAN_10165000</name>
</gene>